<dbReference type="Proteomes" id="UP000565715">
    <property type="component" value="Unassembled WGS sequence"/>
</dbReference>
<evidence type="ECO:0000256" key="4">
    <source>
        <dbReference type="ARBA" id="ARBA00022827"/>
    </source>
</evidence>
<dbReference type="Gene3D" id="2.40.110.10">
    <property type="entry name" value="Butyryl-CoA Dehydrogenase, subunit A, domain 2"/>
    <property type="match status" value="1"/>
</dbReference>
<comment type="cofactor">
    <cofactor evidence="1">
        <name>FAD</name>
        <dbReference type="ChEBI" id="CHEBI:57692"/>
    </cofactor>
</comment>
<keyword evidence="5" id="KW-0560">Oxidoreductase</keyword>
<comment type="caution">
    <text evidence="9">The sequence shown here is derived from an EMBL/GenBank/DDBJ whole genome shotgun (WGS) entry which is preliminary data.</text>
</comment>
<dbReference type="PANTHER" id="PTHR43884:SF20">
    <property type="entry name" value="ACYL-COA DEHYDROGENASE FADE28"/>
    <property type="match status" value="1"/>
</dbReference>
<evidence type="ECO:0000256" key="1">
    <source>
        <dbReference type="ARBA" id="ARBA00001974"/>
    </source>
</evidence>
<gene>
    <name evidence="9" type="ORF">HGA13_04465</name>
</gene>
<dbReference type="GO" id="GO:0050660">
    <property type="term" value="F:flavin adenine dinucleotide binding"/>
    <property type="evidence" value="ECO:0007669"/>
    <property type="project" value="InterPro"/>
</dbReference>
<evidence type="ECO:0000259" key="7">
    <source>
        <dbReference type="Pfam" id="PF00441"/>
    </source>
</evidence>
<keyword evidence="10" id="KW-1185">Reference proteome</keyword>
<dbReference type="AlphaFoldDB" id="A0A846XA45"/>
<sequence>MSPTSAAVAEHPWPRSEPRGFTPDPEQLQLRESLRGLLGKYSDIEQVRAAANTGPGYSPQLWRTLVDEMSVTALAIPEQHGGLGYGTAELAVVLEECGRALVCEPVYSSAVLGTQALLGAPEAEGNPLPDVLAGNLIATMSSLDPATDSLRATSSPHGWRVEGTVTHLTGGRSADIVIASAETADGPKLFALSLPDEAIRTELRGLDPTRRQADITVRNCPAVALTAPDTTAAVRSRLHDLATLALACENTGIVEYLLETTVQYARTRHQFGRAIGSFQAVKHRLADLLVSLERARSASRYAAALYAEDPDSTSLAVAVAGAVCTDAAVHAAAEAVQLHGGVGFTWEHPAHSYFRRALGNEAAQGDARTHRARIAALIGV</sequence>
<keyword evidence="3" id="KW-0285">Flavoprotein</keyword>
<dbReference type="InterPro" id="IPR009100">
    <property type="entry name" value="AcylCoA_DH/oxidase_NM_dom_sf"/>
</dbReference>
<feature type="region of interest" description="Disordered" evidence="6">
    <location>
        <begin position="1"/>
        <end position="25"/>
    </location>
</feature>
<accession>A0A846XA45</accession>
<comment type="similarity">
    <text evidence="2">Belongs to the acyl-CoA dehydrogenase family.</text>
</comment>
<dbReference type="SUPFAM" id="SSF56645">
    <property type="entry name" value="Acyl-CoA dehydrogenase NM domain-like"/>
    <property type="match status" value="1"/>
</dbReference>
<dbReference type="Pfam" id="PF02771">
    <property type="entry name" value="Acyl-CoA_dh_N"/>
    <property type="match status" value="1"/>
</dbReference>
<proteinExistence type="inferred from homology"/>
<dbReference type="InterPro" id="IPR013786">
    <property type="entry name" value="AcylCoA_DH/ox_N"/>
</dbReference>
<evidence type="ECO:0000256" key="3">
    <source>
        <dbReference type="ARBA" id="ARBA00022630"/>
    </source>
</evidence>
<feature type="domain" description="Acyl-CoA dehydrogenase/oxidase N-terminal" evidence="8">
    <location>
        <begin position="25"/>
        <end position="124"/>
    </location>
</feature>
<dbReference type="Pfam" id="PF00441">
    <property type="entry name" value="Acyl-CoA_dh_1"/>
    <property type="match status" value="1"/>
</dbReference>
<dbReference type="Gene3D" id="1.10.540.10">
    <property type="entry name" value="Acyl-CoA dehydrogenase/oxidase, N-terminal domain"/>
    <property type="match status" value="1"/>
</dbReference>
<evidence type="ECO:0000256" key="6">
    <source>
        <dbReference type="SAM" id="MobiDB-lite"/>
    </source>
</evidence>
<dbReference type="RefSeq" id="WP_068036449.1">
    <property type="nucleotide sequence ID" value="NZ_JAAXOO010000001.1"/>
</dbReference>
<dbReference type="InterPro" id="IPR036250">
    <property type="entry name" value="AcylCo_DH-like_C"/>
</dbReference>
<dbReference type="EMBL" id="JAAXOO010000001">
    <property type="protein sequence ID" value="NKY32327.1"/>
    <property type="molecule type" value="Genomic_DNA"/>
</dbReference>
<evidence type="ECO:0000259" key="8">
    <source>
        <dbReference type="Pfam" id="PF02771"/>
    </source>
</evidence>
<evidence type="ECO:0000256" key="5">
    <source>
        <dbReference type="ARBA" id="ARBA00023002"/>
    </source>
</evidence>
<name>A0A846XA45_9NOCA</name>
<evidence type="ECO:0000313" key="10">
    <source>
        <dbReference type="Proteomes" id="UP000565715"/>
    </source>
</evidence>
<organism evidence="9 10">
    <name type="scientific">Nocardia speluncae</name>
    <dbReference type="NCBI Taxonomy" id="419477"/>
    <lineage>
        <taxon>Bacteria</taxon>
        <taxon>Bacillati</taxon>
        <taxon>Actinomycetota</taxon>
        <taxon>Actinomycetes</taxon>
        <taxon>Mycobacteriales</taxon>
        <taxon>Nocardiaceae</taxon>
        <taxon>Nocardia</taxon>
    </lineage>
</organism>
<keyword evidence="4" id="KW-0274">FAD</keyword>
<dbReference type="PANTHER" id="PTHR43884">
    <property type="entry name" value="ACYL-COA DEHYDROGENASE"/>
    <property type="match status" value="1"/>
</dbReference>
<dbReference type="SUPFAM" id="SSF47203">
    <property type="entry name" value="Acyl-CoA dehydrogenase C-terminal domain-like"/>
    <property type="match status" value="1"/>
</dbReference>
<dbReference type="GO" id="GO:0003995">
    <property type="term" value="F:acyl-CoA dehydrogenase activity"/>
    <property type="evidence" value="ECO:0007669"/>
    <property type="project" value="TreeGrafter"/>
</dbReference>
<evidence type="ECO:0000256" key="2">
    <source>
        <dbReference type="ARBA" id="ARBA00009347"/>
    </source>
</evidence>
<dbReference type="InterPro" id="IPR037069">
    <property type="entry name" value="AcylCoA_DH/ox_N_sf"/>
</dbReference>
<reference evidence="9 10" key="1">
    <citation type="submission" date="2020-04" db="EMBL/GenBank/DDBJ databases">
        <title>MicrobeNet Type strains.</title>
        <authorList>
            <person name="Nicholson A.C."/>
        </authorList>
    </citation>
    <scope>NUCLEOTIDE SEQUENCE [LARGE SCALE GENOMIC DNA]</scope>
    <source>
        <strain evidence="9 10">DSM 45078</strain>
    </source>
</reference>
<dbReference type="InterPro" id="IPR009075">
    <property type="entry name" value="AcylCo_DH/oxidase_C"/>
</dbReference>
<dbReference type="InterPro" id="IPR046373">
    <property type="entry name" value="Acyl-CoA_Oxase/DH_mid-dom_sf"/>
</dbReference>
<evidence type="ECO:0000313" key="9">
    <source>
        <dbReference type="EMBL" id="NKY32327.1"/>
    </source>
</evidence>
<protein>
    <submittedName>
        <fullName evidence="9">Acyl-CoA dehydrogenase</fullName>
    </submittedName>
</protein>
<dbReference type="Gene3D" id="1.20.140.10">
    <property type="entry name" value="Butyryl-CoA Dehydrogenase, subunit A, domain 3"/>
    <property type="match status" value="1"/>
</dbReference>
<feature type="domain" description="Acyl-CoA dehydrogenase/oxidase C-terminal" evidence="7">
    <location>
        <begin position="244"/>
        <end position="376"/>
    </location>
</feature>